<gene>
    <name evidence="1" type="ORF">NPIL_367401</name>
</gene>
<evidence type="ECO:0000313" key="2">
    <source>
        <dbReference type="Proteomes" id="UP000887013"/>
    </source>
</evidence>
<accession>A0A8X6PU09</accession>
<comment type="caution">
    <text evidence="1">The sequence shown here is derived from an EMBL/GenBank/DDBJ whole genome shotgun (WGS) entry which is preliminary data.</text>
</comment>
<name>A0A8X6PU09_NEPPI</name>
<dbReference type="EMBL" id="BMAW01073693">
    <property type="protein sequence ID" value="GFT88897.1"/>
    <property type="molecule type" value="Genomic_DNA"/>
</dbReference>
<organism evidence="1 2">
    <name type="scientific">Nephila pilipes</name>
    <name type="common">Giant wood spider</name>
    <name type="synonym">Nephila maculata</name>
    <dbReference type="NCBI Taxonomy" id="299642"/>
    <lineage>
        <taxon>Eukaryota</taxon>
        <taxon>Metazoa</taxon>
        <taxon>Ecdysozoa</taxon>
        <taxon>Arthropoda</taxon>
        <taxon>Chelicerata</taxon>
        <taxon>Arachnida</taxon>
        <taxon>Araneae</taxon>
        <taxon>Araneomorphae</taxon>
        <taxon>Entelegynae</taxon>
        <taxon>Araneoidea</taxon>
        <taxon>Nephilidae</taxon>
        <taxon>Nephila</taxon>
    </lineage>
</organism>
<evidence type="ECO:0000313" key="1">
    <source>
        <dbReference type="EMBL" id="GFT88897.1"/>
    </source>
</evidence>
<keyword evidence="2" id="KW-1185">Reference proteome</keyword>
<dbReference type="AlphaFoldDB" id="A0A8X6PU09"/>
<reference evidence="1" key="1">
    <citation type="submission" date="2020-08" db="EMBL/GenBank/DDBJ databases">
        <title>Multicomponent nature underlies the extraordinary mechanical properties of spider dragline silk.</title>
        <authorList>
            <person name="Kono N."/>
            <person name="Nakamura H."/>
            <person name="Mori M."/>
            <person name="Yoshida Y."/>
            <person name="Ohtoshi R."/>
            <person name="Malay A.D."/>
            <person name="Moran D.A.P."/>
            <person name="Tomita M."/>
            <person name="Numata K."/>
            <person name="Arakawa K."/>
        </authorList>
    </citation>
    <scope>NUCLEOTIDE SEQUENCE</scope>
</reference>
<feature type="non-terminal residue" evidence="1">
    <location>
        <position position="1"/>
    </location>
</feature>
<sequence>VSPAAEKVATFSLPPQERDLSFHKSIHYGNKNFIQVRFRREMKEHTAEAIVTGLGIEAEGDFRRERKTYSHGPEYQLRY</sequence>
<proteinExistence type="predicted"/>
<dbReference type="Proteomes" id="UP000887013">
    <property type="component" value="Unassembled WGS sequence"/>
</dbReference>
<protein>
    <submittedName>
        <fullName evidence="1">Uncharacterized protein</fullName>
    </submittedName>
</protein>